<dbReference type="InterPro" id="IPR017853">
    <property type="entry name" value="GH"/>
</dbReference>
<protein>
    <recommendedName>
        <fullName evidence="2">Glycoside hydrolase family 2 catalytic domain-containing protein</fullName>
    </recommendedName>
</protein>
<dbReference type="InterPro" id="IPR006103">
    <property type="entry name" value="Glyco_hydro_2_cat"/>
</dbReference>
<dbReference type="OrthoDB" id="9758603at2"/>
<dbReference type="GO" id="GO:0005975">
    <property type="term" value="P:carbohydrate metabolic process"/>
    <property type="evidence" value="ECO:0007669"/>
    <property type="project" value="InterPro"/>
</dbReference>
<gene>
    <name evidence="3" type="ORF">C6Y40_12610</name>
</gene>
<dbReference type="PANTHER" id="PTHR10066">
    <property type="entry name" value="BETA-GLUCURONIDASE"/>
    <property type="match status" value="1"/>
</dbReference>
<organism evidence="3 4">
    <name type="scientific">Alteromonas alba</name>
    <dbReference type="NCBI Taxonomy" id="2079529"/>
    <lineage>
        <taxon>Bacteria</taxon>
        <taxon>Pseudomonadati</taxon>
        <taxon>Pseudomonadota</taxon>
        <taxon>Gammaproteobacteria</taxon>
        <taxon>Alteromonadales</taxon>
        <taxon>Alteromonadaceae</taxon>
        <taxon>Alteromonas/Salinimonas group</taxon>
        <taxon>Alteromonas</taxon>
    </lineage>
</organism>
<reference evidence="4" key="1">
    <citation type="journal article" date="2020" name="Int. J. Syst. Evol. Microbiol.">
        <title>Alteromonas alba sp. nov., a marine bacterium isolated from the seawater of the West Pacific Ocean.</title>
        <authorList>
            <person name="Sun C."/>
            <person name="Wu Y.-H."/>
            <person name="Xamxidin M."/>
            <person name="Cheng H."/>
            <person name="Xu X.-W."/>
        </authorList>
    </citation>
    <scope>NUCLEOTIDE SEQUENCE [LARGE SCALE GENOMIC DNA]</scope>
    <source>
        <strain evidence="4">190</strain>
    </source>
</reference>
<proteinExistence type="inferred from homology"/>
<dbReference type="GO" id="GO:0004566">
    <property type="term" value="F:beta-glucuronidase activity"/>
    <property type="evidence" value="ECO:0007669"/>
    <property type="project" value="TreeGrafter"/>
</dbReference>
<dbReference type="GO" id="GO:0019391">
    <property type="term" value="P:glucuronoside catabolic process"/>
    <property type="evidence" value="ECO:0007669"/>
    <property type="project" value="TreeGrafter"/>
</dbReference>
<evidence type="ECO:0000259" key="2">
    <source>
        <dbReference type="Pfam" id="PF02836"/>
    </source>
</evidence>
<name>A0A2S9V9W6_9ALTE</name>
<dbReference type="RefSeq" id="WP_105934883.1">
    <property type="nucleotide sequence ID" value="NZ_PVNP01000137.1"/>
</dbReference>
<comment type="similarity">
    <text evidence="1">Belongs to the glycosyl hydrolase 2 family.</text>
</comment>
<dbReference type="AlphaFoldDB" id="A0A2S9V9W6"/>
<dbReference type="Pfam" id="PF02836">
    <property type="entry name" value="Glyco_hydro_2_C"/>
    <property type="match status" value="1"/>
</dbReference>
<comment type="caution">
    <text evidence="3">The sequence shown here is derived from an EMBL/GenBank/DDBJ whole genome shotgun (WGS) entry which is preliminary data.</text>
</comment>
<dbReference type="GO" id="GO:0005615">
    <property type="term" value="C:extracellular space"/>
    <property type="evidence" value="ECO:0007669"/>
    <property type="project" value="TreeGrafter"/>
</dbReference>
<feature type="domain" description="Glycoside hydrolase family 2 catalytic" evidence="2">
    <location>
        <begin position="8"/>
        <end position="144"/>
    </location>
</feature>
<accession>A0A2S9V9W6</accession>
<dbReference type="SUPFAM" id="SSF51445">
    <property type="entry name" value="(Trans)glycosidases"/>
    <property type="match status" value="1"/>
</dbReference>
<dbReference type="EMBL" id="PVNP01000137">
    <property type="protein sequence ID" value="PRO73223.1"/>
    <property type="molecule type" value="Genomic_DNA"/>
</dbReference>
<dbReference type="Gene3D" id="3.20.20.80">
    <property type="entry name" value="Glycosidases"/>
    <property type="match status" value="1"/>
</dbReference>
<sequence>MQPTQRVVHSFNFSYIRDKKRASVVMWLVANETPSTEHRLTFFTNLMQKARELDNSRLITAAMDTHSSTANGILIDDPLASEVDIIGINSYCGWYVSEAGKCSALRWESHYNKPIIMSEFGAGALQGLYGEANERWTKEFQEAVYVHNLEMIDDISALRCISSLSS</sequence>
<evidence type="ECO:0000313" key="3">
    <source>
        <dbReference type="EMBL" id="PRO73223.1"/>
    </source>
</evidence>
<dbReference type="Proteomes" id="UP000238949">
    <property type="component" value="Unassembled WGS sequence"/>
</dbReference>
<keyword evidence="4" id="KW-1185">Reference proteome</keyword>
<dbReference type="PANTHER" id="PTHR10066:SF67">
    <property type="entry name" value="BETA-GLUCURONIDASE"/>
    <property type="match status" value="1"/>
</dbReference>
<dbReference type="GO" id="GO:0030246">
    <property type="term" value="F:carbohydrate binding"/>
    <property type="evidence" value="ECO:0007669"/>
    <property type="project" value="TreeGrafter"/>
</dbReference>
<evidence type="ECO:0000256" key="1">
    <source>
        <dbReference type="ARBA" id="ARBA00007401"/>
    </source>
</evidence>
<evidence type="ECO:0000313" key="4">
    <source>
        <dbReference type="Proteomes" id="UP000238949"/>
    </source>
</evidence>